<dbReference type="Gene3D" id="2.70.70.10">
    <property type="entry name" value="Glucose Permease (Domain IIA)"/>
    <property type="match status" value="1"/>
</dbReference>
<dbReference type="CDD" id="cd12797">
    <property type="entry name" value="M23_peptidase"/>
    <property type="match status" value="1"/>
</dbReference>
<dbReference type="SUPFAM" id="SSF51261">
    <property type="entry name" value="Duplicated hybrid motif"/>
    <property type="match status" value="1"/>
</dbReference>
<dbReference type="RefSeq" id="WP_052512066.1">
    <property type="nucleotide sequence ID" value="NZ_CP118101.1"/>
</dbReference>
<dbReference type="Pfam" id="PF01551">
    <property type="entry name" value="Peptidase_M23"/>
    <property type="match status" value="1"/>
</dbReference>
<dbReference type="Proteomes" id="UP001220962">
    <property type="component" value="Chromosome"/>
</dbReference>
<dbReference type="Pfam" id="PF07501">
    <property type="entry name" value="G5"/>
    <property type="match status" value="1"/>
</dbReference>
<dbReference type="InterPro" id="IPR018392">
    <property type="entry name" value="LysM"/>
</dbReference>
<sequence>MSSMKDNMKSSDNSLPKKELSKPRKWLLVTAAGLFVTMSAGFASETYVTANTIPYYNVYVKGEHIGAIKSENEIAKLYESKTEQLQQQYPDALMQLDISGVELKEEQAYKPEIDSEATLGKLDGLLTGYAEGVKLKIDGKMIGIVKDQKTADQVIQNVKNKYITAEEEAAQPASKIRTVAALSSNSSQASEEEQVSLESVELEEQVVLTEVKTDPSKILSSEEAIERLTEGQEQETVYVVKEGDTLSYIAQHHNTTIAALKQLNPELEEDSLRIGDELTLVLPKPPLTVTTVETVVEEIETEPQVEIRETDELKSGVTKVVREGQTGLKQVEFRITKENGEVVKEEWLGQEVIEASVSKVVLQGTKVTGEGSGIFKWPVANATITSGFGERWGKQHKGIDLVGNRSITASDEGVVTFAGQQSGYGNVIIINHRNGYETVYGHLDSIGVKEGQIVDQGQSIGIMGNTGRSTGTHLHFEIKKNSVAQNPMKYLP</sequence>
<feature type="domain" description="G5" evidence="2">
    <location>
        <begin position="287"/>
        <end position="367"/>
    </location>
</feature>
<evidence type="ECO:0000259" key="3">
    <source>
        <dbReference type="PROSITE" id="PS51782"/>
    </source>
</evidence>
<dbReference type="PROSITE" id="PS51109">
    <property type="entry name" value="G5"/>
    <property type="match status" value="1"/>
</dbReference>
<protein>
    <submittedName>
        <fullName evidence="4">Peptidoglycan DD-metalloendopeptidase family protein</fullName>
    </submittedName>
</protein>
<evidence type="ECO:0000259" key="2">
    <source>
        <dbReference type="PROSITE" id="PS51109"/>
    </source>
</evidence>
<dbReference type="Gene3D" id="3.10.350.10">
    <property type="entry name" value="LysM domain"/>
    <property type="match status" value="1"/>
</dbReference>
<dbReference type="AlphaFoldDB" id="A0AAX3N038"/>
<dbReference type="Gene3D" id="2.20.230.10">
    <property type="entry name" value="Resuscitation-promoting factor rpfb"/>
    <property type="match status" value="1"/>
</dbReference>
<reference evidence="4" key="1">
    <citation type="submission" date="2023-02" db="EMBL/GenBank/DDBJ databases">
        <title>Pathogen: clinical or host-associated sample.</title>
        <authorList>
            <person name="Hergert J."/>
            <person name="Casey R."/>
            <person name="Wagner J."/>
            <person name="Young E.L."/>
            <person name="Oakeson K.F."/>
        </authorList>
    </citation>
    <scope>NUCLEOTIDE SEQUENCE</scope>
    <source>
        <strain evidence="4">2022CK-00830</strain>
    </source>
</reference>
<dbReference type="Pfam" id="PF01476">
    <property type="entry name" value="LysM"/>
    <property type="match status" value="1"/>
</dbReference>
<dbReference type="GO" id="GO:0004222">
    <property type="term" value="F:metalloendopeptidase activity"/>
    <property type="evidence" value="ECO:0007669"/>
    <property type="project" value="TreeGrafter"/>
</dbReference>
<dbReference type="PANTHER" id="PTHR21666">
    <property type="entry name" value="PEPTIDASE-RELATED"/>
    <property type="match status" value="1"/>
</dbReference>
<evidence type="ECO:0000256" key="1">
    <source>
        <dbReference type="ARBA" id="ARBA00022729"/>
    </source>
</evidence>
<dbReference type="PANTHER" id="PTHR21666:SF270">
    <property type="entry name" value="MUREIN HYDROLASE ACTIVATOR ENVC"/>
    <property type="match status" value="1"/>
</dbReference>
<gene>
    <name evidence="4" type="ORF">PUW23_25065</name>
</gene>
<organism evidence="4 5">
    <name type="scientific">Paenibacillus urinalis</name>
    <dbReference type="NCBI Taxonomy" id="521520"/>
    <lineage>
        <taxon>Bacteria</taxon>
        <taxon>Bacillati</taxon>
        <taxon>Bacillota</taxon>
        <taxon>Bacilli</taxon>
        <taxon>Bacillales</taxon>
        <taxon>Paenibacillaceae</taxon>
        <taxon>Paenibacillus</taxon>
    </lineage>
</organism>
<feature type="domain" description="LysM" evidence="3">
    <location>
        <begin position="236"/>
        <end position="280"/>
    </location>
</feature>
<dbReference type="CDD" id="cd00118">
    <property type="entry name" value="LysM"/>
    <property type="match status" value="1"/>
</dbReference>
<dbReference type="EMBL" id="CP118101">
    <property type="protein sequence ID" value="WDH82673.1"/>
    <property type="molecule type" value="Genomic_DNA"/>
</dbReference>
<accession>A0AAX3N038</accession>
<proteinExistence type="predicted"/>
<dbReference type="InterPro" id="IPR036779">
    <property type="entry name" value="LysM_dom_sf"/>
</dbReference>
<dbReference type="InterPro" id="IPR011055">
    <property type="entry name" value="Dup_hybrid_motif"/>
</dbReference>
<keyword evidence="1" id="KW-0732">Signal</keyword>
<dbReference type="InterPro" id="IPR011098">
    <property type="entry name" value="G5_dom"/>
</dbReference>
<evidence type="ECO:0000313" key="4">
    <source>
        <dbReference type="EMBL" id="WDH82673.1"/>
    </source>
</evidence>
<dbReference type="InterPro" id="IPR050570">
    <property type="entry name" value="Cell_wall_metabolism_enzyme"/>
</dbReference>
<name>A0AAX3N038_9BACL</name>
<dbReference type="SMART" id="SM00257">
    <property type="entry name" value="LysM"/>
    <property type="match status" value="1"/>
</dbReference>
<dbReference type="InterPro" id="IPR016047">
    <property type="entry name" value="M23ase_b-sheet_dom"/>
</dbReference>
<dbReference type="SMART" id="SM01208">
    <property type="entry name" value="G5"/>
    <property type="match status" value="1"/>
</dbReference>
<evidence type="ECO:0000313" key="5">
    <source>
        <dbReference type="Proteomes" id="UP001220962"/>
    </source>
</evidence>
<dbReference type="PROSITE" id="PS51782">
    <property type="entry name" value="LYSM"/>
    <property type="match status" value="1"/>
</dbReference>